<comment type="caution">
    <text evidence="2">The sequence shown here is derived from an EMBL/GenBank/DDBJ whole genome shotgun (WGS) entry which is preliminary data.</text>
</comment>
<feature type="compositionally biased region" description="Basic and acidic residues" evidence="1">
    <location>
        <begin position="221"/>
        <end position="245"/>
    </location>
</feature>
<evidence type="ECO:0000313" key="2">
    <source>
        <dbReference type="EMBL" id="KAH7165878.1"/>
    </source>
</evidence>
<evidence type="ECO:0000313" key="3">
    <source>
        <dbReference type="Proteomes" id="UP000738349"/>
    </source>
</evidence>
<dbReference type="EMBL" id="JAGMUV010000003">
    <property type="protein sequence ID" value="KAH7165878.1"/>
    <property type="molecule type" value="Genomic_DNA"/>
</dbReference>
<feature type="compositionally biased region" description="Basic and acidic residues" evidence="1">
    <location>
        <begin position="253"/>
        <end position="266"/>
    </location>
</feature>
<accession>A0A9P9JMS7</accession>
<dbReference type="AlphaFoldDB" id="A0A9P9JMS7"/>
<reference evidence="2" key="1">
    <citation type="journal article" date="2021" name="Nat. Commun.">
        <title>Genetic determinants of endophytism in the Arabidopsis root mycobiome.</title>
        <authorList>
            <person name="Mesny F."/>
            <person name="Miyauchi S."/>
            <person name="Thiergart T."/>
            <person name="Pickel B."/>
            <person name="Atanasova L."/>
            <person name="Karlsson M."/>
            <person name="Huettel B."/>
            <person name="Barry K.W."/>
            <person name="Haridas S."/>
            <person name="Chen C."/>
            <person name="Bauer D."/>
            <person name="Andreopoulos W."/>
            <person name="Pangilinan J."/>
            <person name="LaButti K."/>
            <person name="Riley R."/>
            <person name="Lipzen A."/>
            <person name="Clum A."/>
            <person name="Drula E."/>
            <person name="Henrissat B."/>
            <person name="Kohler A."/>
            <person name="Grigoriev I.V."/>
            <person name="Martin F.M."/>
            <person name="Hacquard S."/>
        </authorList>
    </citation>
    <scope>NUCLEOTIDE SEQUENCE</scope>
    <source>
        <strain evidence="2">MPI-CAGE-AT-0147</strain>
    </source>
</reference>
<dbReference type="Proteomes" id="UP000738349">
    <property type="component" value="Unassembled WGS sequence"/>
</dbReference>
<evidence type="ECO:0000256" key="1">
    <source>
        <dbReference type="SAM" id="MobiDB-lite"/>
    </source>
</evidence>
<gene>
    <name evidence="2" type="ORF">EDB81DRAFT_266388</name>
</gene>
<organism evidence="2 3">
    <name type="scientific">Dactylonectria macrodidyma</name>
    <dbReference type="NCBI Taxonomy" id="307937"/>
    <lineage>
        <taxon>Eukaryota</taxon>
        <taxon>Fungi</taxon>
        <taxon>Dikarya</taxon>
        <taxon>Ascomycota</taxon>
        <taxon>Pezizomycotina</taxon>
        <taxon>Sordariomycetes</taxon>
        <taxon>Hypocreomycetidae</taxon>
        <taxon>Hypocreales</taxon>
        <taxon>Nectriaceae</taxon>
        <taxon>Dactylonectria</taxon>
    </lineage>
</organism>
<name>A0A9P9JMS7_9HYPO</name>
<sequence length="274" mass="31424">MPCCIAILNFVQCNHNSLIKLGCTENCDGLCPSPNQQTLLVTRYLWSCEDCANRGWIADDEARSEAWTLRVDTLTDDPAPMPVDLRAQMVDTLHMRERFEDRRIEQERAQQQEEIQWVEEWTVEYGLMVWDILYERAFAAQAARRRVRQLRSLLLWDLVVTRDALRGGKQLRREQAARSAWIDAAGQQQSQYMQLPQSPNRNAAPPLFNAASVKVTPEAEEEKKKTDDAEAVEEKQRQEGAHDGEDQQLAETDESRDTIMSDHDTASESDFDPA</sequence>
<feature type="region of interest" description="Disordered" evidence="1">
    <location>
        <begin position="214"/>
        <end position="274"/>
    </location>
</feature>
<keyword evidence="3" id="KW-1185">Reference proteome</keyword>
<proteinExistence type="predicted"/>
<protein>
    <submittedName>
        <fullName evidence="2">Uncharacterized protein</fullName>
    </submittedName>
</protein>
<dbReference type="OrthoDB" id="5154063at2759"/>